<proteinExistence type="predicted"/>
<keyword evidence="2" id="KW-1185">Reference proteome</keyword>
<protein>
    <submittedName>
        <fullName evidence="1">Uncharacterized protein</fullName>
    </submittedName>
</protein>
<dbReference type="AlphaFoldDB" id="A0A239DPB1"/>
<accession>A0A239DPB1</accession>
<dbReference type="Proteomes" id="UP000198284">
    <property type="component" value="Unassembled WGS sequence"/>
</dbReference>
<evidence type="ECO:0000313" key="1">
    <source>
        <dbReference type="EMBL" id="SNS34009.1"/>
    </source>
</evidence>
<reference evidence="1 2" key="1">
    <citation type="submission" date="2017-06" db="EMBL/GenBank/DDBJ databases">
        <authorList>
            <person name="Kim H.J."/>
            <person name="Triplett B.A."/>
        </authorList>
    </citation>
    <scope>NUCLEOTIDE SEQUENCE [LARGE SCALE GENOMIC DNA]</scope>
    <source>
        <strain evidence="1 2">U15</strain>
    </source>
</reference>
<dbReference type="EMBL" id="FZOT01000002">
    <property type="protein sequence ID" value="SNS34009.1"/>
    <property type="molecule type" value="Genomic_DNA"/>
</dbReference>
<organism evidence="1 2">
    <name type="scientific">Noviherbaspirillum humi</name>
    <dbReference type="NCBI Taxonomy" id="1688639"/>
    <lineage>
        <taxon>Bacteria</taxon>
        <taxon>Pseudomonadati</taxon>
        <taxon>Pseudomonadota</taxon>
        <taxon>Betaproteobacteria</taxon>
        <taxon>Burkholderiales</taxon>
        <taxon>Oxalobacteraceae</taxon>
        <taxon>Noviherbaspirillum</taxon>
    </lineage>
</organism>
<gene>
    <name evidence="1" type="ORF">SAMN06265795_102286</name>
</gene>
<sequence>MFTFVIASVVWTAILVGAGYSHYRYRVEHNEQYRDQFGANYTGGVW</sequence>
<dbReference type="RefSeq" id="WP_176442314.1">
    <property type="nucleotide sequence ID" value="NZ_FZOT01000002.1"/>
</dbReference>
<name>A0A239DPB1_9BURK</name>
<evidence type="ECO:0000313" key="2">
    <source>
        <dbReference type="Proteomes" id="UP000198284"/>
    </source>
</evidence>